<dbReference type="InterPro" id="IPR027470">
    <property type="entry name" value="Cation_efflux_CTD"/>
</dbReference>
<feature type="transmembrane region" description="Helical" evidence="8">
    <location>
        <begin position="193"/>
        <end position="211"/>
    </location>
</feature>
<evidence type="ECO:0000256" key="7">
    <source>
        <dbReference type="ARBA" id="ARBA00023136"/>
    </source>
</evidence>
<dbReference type="InterPro" id="IPR050291">
    <property type="entry name" value="CDF_Transporter"/>
</dbReference>
<dbReference type="PANTHER" id="PTHR43840:SF15">
    <property type="entry name" value="MITOCHONDRIAL METAL TRANSPORTER 1-RELATED"/>
    <property type="match status" value="1"/>
</dbReference>
<evidence type="ECO:0000256" key="6">
    <source>
        <dbReference type="ARBA" id="ARBA00022989"/>
    </source>
</evidence>
<dbReference type="InterPro" id="IPR002524">
    <property type="entry name" value="Cation_efflux"/>
</dbReference>
<organism evidence="11 12">
    <name type="scientific">Tsukamurella paurometabola</name>
    <name type="common">Corynebacterium paurometabolum</name>
    <dbReference type="NCBI Taxonomy" id="2061"/>
    <lineage>
        <taxon>Bacteria</taxon>
        <taxon>Bacillati</taxon>
        <taxon>Actinomycetota</taxon>
        <taxon>Actinomycetes</taxon>
        <taxon>Mycobacteriales</taxon>
        <taxon>Tsukamurellaceae</taxon>
        <taxon>Tsukamurella</taxon>
    </lineage>
</organism>
<dbReference type="OrthoDB" id="9813655at2"/>
<feature type="transmembrane region" description="Helical" evidence="8">
    <location>
        <begin position="91"/>
        <end position="113"/>
    </location>
</feature>
<feature type="domain" description="Cation efflux protein transmembrane" evidence="9">
    <location>
        <begin position="25"/>
        <end position="218"/>
    </location>
</feature>
<dbReference type="NCBIfam" id="TIGR01297">
    <property type="entry name" value="CDF"/>
    <property type="match status" value="1"/>
</dbReference>
<dbReference type="Pfam" id="PF16916">
    <property type="entry name" value="ZT_dimer"/>
    <property type="match status" value="1"/>
</dbReference>
<dbReference type="GO" id="GO:0005886">
    <property type="term" value="C:plasma membrane"/>
    <property type="evidence" value="ECO:0007669"/>
    <property type="project" value="UniProtKB-SubCell"/>
</dbReference>
<sequence>MTAPSDSASSGAAPRGREDLSRFALLSIATSLVVIGLKILAWRLTGSVGLLSDAAESSVNVVAAVAAYVALRVVAKPADDDHNFGHTKAEYFSAVLEGVMIVVAAVVILVSAVDRLLNPQALDNVGPGLGISVLATVLNGLVGLYLVRVGRRHRSLALQADGKHLLTDVWTTAGVIVGVLLVALTGWLPLDPLIAIAVAVNILVVGARLVWQSGAGLMDAALPVEERARIDAVLDHRRGGGIDFHDVRTRESGHERFLQLHMLVPGDWTVQHAHDVTEEVEADLAALFDDLRITIHIEPIDDPRAYEAWRLD</sequence>
<keyword evidence="3" id="KW-0813">Transport</keyword>
<evidence type="ECO:0000256" key="8">
    <source>
        <dbReference type="SAM" id="Phobius"/>
    </source>
</evidence>
<dbReference type="SUPFAM" id="SSF160240">
    <property type="entry name" value="Cation efflux protein cytoplasmic domain-like"/>
    <property type="match status" value="1"/>
</dbReference>
<dbReference type="Gene3D" id="3.30.70.1350">
    <property type="entry name" value="Cation efflux protein, cytoplasmic domain"/>
    <property type="match status" value="1"/>
</dbReference>
<accession>A0A3P8KT73</accession>
<feature type="transmembrane region" description="Helical" evidence="8">
    <location>
        <begin position="125"/>
        <end position="147"/>
    </location>
</feature>
<evidence type="ECO:0000313" key="12">
    <source>
        <dbReference type="Proteomes" id="UP000271626"/>
    </source>
</evidence>
<evidence type="ECO:0000259" key="9">
    <source>
        <dbReference type="Pfam" id="PF01545"/>
    </source>
</evidence>
<evidence type="ECO:0000256" key="3">
    <source>
        <dbReference type="ARBA" id="ARBA00022448"/>
    </source>
</evidence>
<name>A0A3P8KT73_TSUPA</name>
<dbReference type="RefSeq" id="WP_126196993.1">
    <property type="nucleotide sequence ID" value="NZ_CP085954.1"/>
</dbReference>
<dbReference type="GO" id="GO:0015086">
    <property type="term" value="F:cadmium ion transmembrane transporter activity"/>
    <property type="evidence" value="ECO:0007669"/>
    <property type="project" value="TreeGrafter"/>
</dbReference>
<evidence type="ECO:0000256" key="2">
    <source>
        <dbReference type="ARBA" id="ARBA00008114"/>
    </source>
</evidence>
<evidence type="ECO:0000256" key="4">
    <source>
        <dbReference type="ARBA" id="ARBA00022475"/>
    </source>
</evidence>
<evidence type="ECO:0000256" key="5">
    <source>
        <dbReference type="ARBA" id="ARBA00022692"/>
    </source>
</evidence>
<dbReference type="FunFam" id="3.30.70.1350:FF:000002">
    <property type="entry name" value="Ferrous-iron efflux pump FieF"/>
    <property type="match status" value="1"/>
</dbReference>
<dbReference type="PANTHER" id="PTHR43840">
    <property type="entry name" value="MITOCHONDRIAL METAL TRANSPORTER 1-RELATED"/>
    <property type="match status" value="1"/>
</dbReference>
<protein>
    <submittedName>
        <fullName evidence="11">Ferrous-iron efflux pump FieF</fullName>
    </submittedName>
</protein>
<dbReference type="Gene3D" id="1.20.1510.10">
    <property type="entry name" value="Cation efflux protein transmembrane domain"/>
    <property type="match status" value="1"/>
</dbReference>
<proteinExistence type="inferred from homology"/>
<keyword evidence="6 8" id="KW-1133">Transmembrane helix</keyword>
<feature type="transmembrane region" description="Helical" evidence="8">
    <location>
        <begin position="23"/>
        <end position="42"/>
    </location>
</feature>
<comment type="subcellular location">
    <subcellularLocation>
        <location evidence="1">Cell membrane</location>
        <topology evidence="1">Multi-pass membrane protein</topology>
    </subcellularLocation>
</comment>
<dbReference type="SUPFAM" id="SSF161111">
    <property type="entry name" value="Cation efflux protein transmembrane domain-like"/>
    <property type="match status" value="1"/>
</dbReference>
<feature type="domain" description="Cation efflux protein cytoplasmic" evidence="10">
    <location>
        <begin position="223"/>
        <end position="299"/>
    </location>
</feature>
<dbReference type="GO" id="GO:0015093">
    <property type="term" value="F:ferrous iron transmembrane transporter activity"/>
    <property type="evidence" value="ECO:0007669"/>
    <property type="project" value="TreeGrafter"/>
</dbReference>
<dbReference type="InterPro" id="IPR058533">
    <property type="entry name" value="Cation_efflux_TM"/>
</dbReference>
<dbReference type="InterPro" id="IPR036837">
    <property type="entry name" value="Cation_efflux_CTD_sf"/>
</dbReference>
<dbReference type="GO" id="GO:0015341">
    <property type="term" value="F:zinc efflux antiporter activity"/>
    <property type="evidence" value="ECO:0007669"/>
    <property type="project" value="TreeGrafter"/>
</dbReference>
<keyword evidence="4" id="KW-1003">Cell membrane</keyword>
<keyword evidence="5 8" id="KW-0812">Transmembrane</keyword>
<dbReference type="EMBL" id="LR131273">
    <property type="protein sequence ID" value="VDR39947.1"/>
    <property type="molecule type" value="Genomic_DNA"/>
</dbReference>
<evidence type="ECO:0000313" key="11">
    <source>
        <dbReference type="EMBL" id="VDR39947.1"/>
    </source>
</evidence>
<keyword evidence="7 8" id="KW-0472">Membrane</keyword>
<dbReference type="InterPro" id="IPR027469">
    <property type="entry name" value="Cation_efflux_TMD_sf"/>
</dbReference>
<evidence type="ECO:0000259" key="10">
    <source>
        <dbReference type="Pfam" id="PF16916"/>
    </source>
</evidence>
<gene>
    <name evidence="11" type="primary">fieF</name>
    <name evidence="11" type="ORF">NCTC10741_03097</name>
</gene>
<feature type="transmembrane region" description="Helical" evidence="8">
    <location>
        <begin position="168"/>
        <end position="187"/>
    </location>
</feature>
<reference evidence="11 12" key="1">
    <citation type="submission" date="2018-12" db="EMBL/GenBank/DDBJ databases">
        <authorList>
            <consortium name="Pathogen Informatics"/>
        </authorList>
    </citation>
    <scope>NUCLEOTIDE SEQUENCE [LARGE SCALE GENOMIC DNA]</scope>
    <source>
        <strain evidence="11 12">NCTC10741</strain>
    </source>
</reference>
<evidence type="ECO:0000256" key="1">
    <source>
        <dbReference type="ARBA" id="ARBA00004651"/>
    </source>
</evidence>
<dbReference type="AlphaFoldDB" id="A0A3P8KT73"/>
<dbReference type="GO" id="GO:0006882">
    <property type="term" value="P:intracellular zinc ion homeostasis"/>
    <property type="evidence" value="ECO:0007669"/>
    <property type="project" value="TreeGrafter"/>
</dbReference>
<dbReference type="Proteomes" id="UP000271626">
    <property type="component" value="Chromosome"/>
</dbReference>
<comment type="similarity">
    <text evidence="2">Belongs to the cation diffusion facilitator (CDF) transporter (TC 2.A.4) family.</text>
</comment>
<dbReference type="Pfam" id="PF01545">
    <property type="entry name" value="Cation_efflux"/>
    <property type="match status" value="1"/>
</dbReference>